<gene>
    <name evidence="2" type="ORF">ACRB68_75190</name>
</gene>
<dbReference type="AlphaFoldDB" id="A0A7K0C7H9"/>
<dbReference type="Proteomes" id="UP000487268">
    <property type="component" value="Unassembled WGS sequence"/>
</dbReference>
<evidence type="ECO:0000313" key="3">
    <source>
        <dbReference type="Proteomes" id="UP000487268"/>
    </source>
</evidence>
<accession>A0A7K0C7H9</accession>
<dbReference type="RefSeq" id="WP_194293596.1">
    <property type="nucleotide sequence ID" value="NZ_WEGH01000006.1"/>
</dbReference>
<evidence type="ECO:0000256" key="1">
    <source>
        <dbReference type="SAM" id="Phobius"/>
    </source>
</evidence>
<feature type="transmembrane region" description="Helical" evidence="1">
    <location>
        <begin position="33"/>
        <end position="55"/>
    </location>
</feature>
<feature type="transmembrane region" description="Helical" evidence="1">
    <location>
        <begin position="109"/>
        <end position="132"/>
    </location>
</feature>
<feature type="transmembrane region" description="Helical" evidence="1">
    <location>
        <begin position="139"/>
        <end position="157"/>
    </location>
</feature>
<sequence>MTEHSRVIAGSCLVLGPALQALSTFFWEEHRQGIATGALIVLATVCWIAGLAHVFRDIEARVPRYAAVAFPLAVYGCVGGVAFGLQGMFEELFGATHEHTVQLLQAHPFAANVAFWIAGPLFPAGVFVLGLVLTRIRYVPPPAGLLMAAGAVVFPLSRIPREAAIAHAADLVLLLPFAYLGIRTIKGTSPRPSASPRTHTTEHTPA</sequence>
<evidence type="ECO:0000313" key="2">
    <source>
        <dbReference type="EMBL" id="MQY09393.1"/>
    </source>
</evidence>
<keyword evidence="1" id="KW-0472">Membrane</keyword>
<organism evidence="2 3">
    <name type="scientific">Actinomadura macrotermitis</name>
    <dbReference type="NCBI Taxonomy" id="2585200"/>
    <lineage>
        <taxon>Bacteria</taxon>
        <taxon>Bacillati</taxon>
        <taxon>Actinomycetota</taxon>
        <taxon>Actinomycetes</taxon>
        <taxon>Streptosporangiales</taxon>
        <taxon>Thermomonosporaceae</taxon>
        <taxon>Actinomadura</taxon>
    </lineage>
</organism>
<proteinExistence type="predicted"/>
<dbReference type="EMBL" id="WEGH01000006">
    <property type="protein sequence ID" value="MQY09393.1"/>
    <property type="molecule type" value="Genomic_DNA"/>
</dbReference>
<name>A0A7K0C7H9_9ACTN</name>
<comment type="caution">
    <text evidence="2">The sequence shown here is derived from an EMBL/GenBank/DDBJ whole genome shotgun (WGS) entry which is preliminary data.</text>
</comment>
<keyword evidence="1" id="KW-0812">Transmembrane</keyword>
<feature type="transmembrane region" description="Helical" evidence="1">
    <location>
        <begin position="67"/>
        <end position="89"/>
    </location>
</feature>
<feature type="transmembrane region" description="Helical" evidence="1">
    <location>
        <begin position="163"/>
        <end position="182"/>
    </location>
</feature>
<feature type="transmembrane region" description="Helical" evidence="1">
    <location>
        <begin position="7"/>
        <end position="27"/>
    </location>
</feature>
<reference evidence="2 3" key="1">
    <citation type="submission" date="2019-10" db="EMBL/GenBank/DDBJ databases">
        <title>Actinomadura rubteroloni sp. nov. and Actinomadura macrotermitis sp. nov., isolated from the gut of fungus growing-termite Macrotermes natalensis.</title>
        <authorList>
            <person name="Benndorf R."/>
            <person name="Martin K."/>
            <person name="Kuefner M."/>
            <person name="De Beer W."/>
            <person name="Kaster A.-K."/>
            <person name="Vollmers J."/>
            <person name="Poulsen M."/>
            <person name="Beemelmanns C."/>
        </authorList>
    </citation>
    <scope>NUCLEOTIDE SEQUENCE [LARGE SCALE GENOMIC DNA]</scope>
    <source>
        <strain evidence="2 3">RB68</strain>
    </source>
</reference>
<keyword evidence="3" id="KW-1185">Reference proteome</keyword>
<keyword evidence="1" id="KW-1133">Transmembrane helix</keyword>
<protein>
    <submittedName>
        <fullName evidence="2">Uncharacterized protein</fullName>
    </submittedName>
</protein>